<dbReference type="EMBL" id="BEXD01002035">
    <property type="protein sequence ID" value="GBB96779.1"/>
    <property type="molecule type" value="Genomic_DNA"/>
</dbReference>
<proteinExistence type="predicted"/>
<comment type="caution">
    <text evidence="1">The sequence shown here is derived from an EMBL/GenBank/DDBJ whole genome shotgun (WGS) entry which is preliminary data.</text>
</comment>
<name>A0A2Z6RHA4_9GLOM</name>
<evidence type="ECO:0000313" key="1">
    <source>
        <dbReference type="EMBL" id="GBB96779.1"/>
    </source>
</evidence>
<gene>
    <name evidence="1" type="ORF">RclHR1_02830015</name>
</gene>
<protein>
    <submittedName>
        <fullName evidence="1">Uncharacterized protein</fullName>
    </submittedName>
</protein>
<reference evidence="1 2" key="1">
    <citation type="submission" date="2017-11" db="EMBL/GenBank/DDBJ databases">
        <title>The genome of Rhizophagus clarus HR1 reveals common genetic basis of auxotrophy among arbuscular mycorrhizal fungi.</title>
        <authorList>
            <person name="Kobayashi Y."/>
        </authorList>
    </citation>
    <scope>NUCLEOTIDE SEQUENCE [LARGE SCALE GENOMIC DNA]</scope>
    <source>
        <strain evidence="1 2">HR1</strain>
    </source>
</reference>
<keyword evidence="2" id="KW-1185">Reference proteome</keyword>
<accession>A0A2Z6RHA4</accession>
<sequence length="83" mass="10004">MRKIDTKDRIHDVYANIHANALRPIILITSSIQDFLVAGSPHIFAISYCINYIYYKDFFINRFAIIHYYMYYIHYINYIYPIG</sequence>
<evidence type="ECO:0000313" key="2">
    <source>
        <dbReference type="Proteomes" id="UP000247702"/>
    </source>
</evidence>
<organism evidence="1 2">
    <name type="scientific">Rhizophagus clarus</name>
    <dbReference type="NCBI Taxonomy" id="94130"/>
    <lineage>
        <taxon>Eukaryota</taxon>
        <taxon>Fungi</taxon>
        <taxon>Fungi incertae sedis</taxon>
        <taxon>Mucoromycota</taxon>
        <taxon>Glomeromycotina</taxon>
        <taxon>Glomeromycetes</taxon>
        <taxon>Glomerales</taxon>
        <taxon>Glomeraceae</taxon>
        <taxon>Rhizophagus</taxon>
    </lineage>
</organism>
<dbReference type="AlphaFoldDB" id="A0A2Z6RHA4"/>
<dbReference type="Proteomes" id="UP000247702">
    <property type="component" value="Unassembled WGS sequence"/>
</dbReference>